<protein>
    <submittedName>
        <fullName evidence="2">Uncharacterized protein</fullName>
    </submittedName>
</protein>
<proteinExistence type="predicted"/>
<evidence type="ECO:0000256" key="1">
    <source>
        <dbReference type="SAM" id="Phobius"/>
    </source>
</evidence>
<accession>A0AA36DYK9</accession>
<dbReference type="Proteomes" id="UP001177003">
    <property type="component" value="Chromosome 3"/>
</dbReference>
<dbReference type="EMBL" id="OX465079">
    <property type="protein sequence ID" value="CAI9275920.1"/>
    <property type="molecule type" value="Genomic_DNA"/>
</dbReference>
<keyword evidence="3" id="KW-1185">Reference proteome</keyword>
<organism evidence="2 3">
    <name type="scientific">Lactuca saligna</name>
    <name type="common">Willowleaf lettuce</name>
    <dbReference type="NCBI Taxonomy" id="75948"/>
    <lineage>
        <taxon>Eukaryota</taxon>
        <taxon>Viridiplantae</taxon>
        <taxon>Streptophyta</taxon>
        <taxon>Embryophyta</taxon>
        <taxon>Tracheophyta</taxon>
        <taxon>Spermatophyta</taxon>
        <taxon>Magnoliopsida</taxon>
        <taxon>eudicotyledons</taxon>
        <taxon>Gunneridae</taxon>
        <taxon>Pentapetalae</taxon>
        <taxon>asterids</taxon>
        <taxon>campanulids</taxon>
        <taxon>Asterales</taxon>
        <taxon>Asteraceae</taxon>
        <taxon>Cichorioideae</taxon>
        <taxon>Cichorieae</taxon>
        <taxon>Lactucinae</taxon>
        <taxon>Lactuca</taxon>
    </lineage>
</organism>
<reference evidence="2" key="1">
    <citation type="submission" date="2023-04" db="EMBL/GenBank/DDBJ databases">
        <authorList>
            <person name="Vijverberg K."/>
            <person name="Xiong W."/>
            <person name="Schranz E."/>
        </authorList>
    </citation>
    <scope>NUCLEOTIDE SEQUENCE</scope>
</reference>
<keyword evidence="1" id="KW-0812">Transmembrane</keyword>
<name>A0AA36DYK9_LACSI</name>
<sequence length="126" mass="13670">MGLLRRLLPFRSTTSISDGGSTITALVVAGVDLAASAATFLVVLTSLTRGRAARRWLELELVPIQQKKRRLEIVVVLGREKNNGGREREVAPVIIGVSWWPENSSTSDGVLLLENEEEGGGIIHLL</sequence>
<keyword evidence="1" id="KW-0472">Membrane</keyword>
<feature type="transmembrane region" description="Helical" evidence="1">
    <location>
        <begin position="20"/>
        <end position="47"/>
    </location>
</feature>
<evidence type="ECO:0000313" key="2">
    <source>
        <dbReference type="EMBL" id="CAI9275920.1"/>
    </source>
</evidence>
<dbReference type="AlphaFoldDB" id="A0AA36DYK9"/>
<evidence type="ECO:0000313" key="3">
    <source>
        <dbReference type="Proteomes" id="UP001177003"/>
    </source>
</evidence>
<keyword evidence="1" id="KW-1133">Transmembrane helix</keyword>
<gene>
    <name evidence="2" type="ORF">LSALG_LOCUS15938</name>
</gene>